<accession>A0A066WJZ4</accession>
<reference evidence="2 3" key="1">
    <citation type="submission" date="2014-05" db="EMBL/GenBank/DDBJ databases">
        <title>Genome Sequence of Flavobacterium sp. EM1321.</title>
        <authorList>
            <person name="Shin S.-K."/>
            <person name="Yi H."/>
        </authorList>
    </citation>
    <scope>NUCLEOTIDE SEQUENCE [LARGE SCALE GENOMIC DNA]</scope>
    <source>
        <strain evidence="2 3">EM1321</strain>
    </source>
</reference>
<gene>
    <name evidence="2" type="ORF">FEM21_26470</name>
</gene>
<dbReference type="STRING" id="1492738.FEM21_26470"/>
<evidence type="ECO:0000313" key="3">
    <source>
        <dbReference type="Proteomes" id="UP000027064"/>
    </source>
</evidence>
<keyword evidence="3" id="KW-1185">Reference proteome</keyword>
<organism evidence="2 3">
    <name type="scientific">Flavobacterium seoulense</name>
    <dbReference type="NCBI Taxonomy" id="1492738"/>
    <lineage>
        <taxon>Bacteria</taxon>
        <taxon>Pseudomonadati</taxon>
        <taxon>Bacteroidota</taxon>
        <taxon>Flavobacteriia</taxon>
        <taxon>Flavobacteriales</taxon>
        <taxon>Flavobacteriaceae</taxon>
        <taxon>Flavobacterium</taxon>
    </lineage>
</organism>
<proteinExistence type="predicted"/>
<dbReference type="Gene3D" id="1.25.40.10">
    <property type="entry name" value="Tetratricopeptide repeat domain"/>
    <property type="match status" value="1"/>
</dbReference>
<feature type="region of interest" description="Disordered" evidence="1">
    <location>
        <begin position="99"/>
        <end position="129"/>
    </location>
</feature>
<feature type="compositionally biased region" description="Polar residues" evidence="1">
    <location>
        <begin position="110"/>
        <end position="129"/>
    </location>
</feature>
<comment type="caution">
    <text evidence="2">The sequence shown here is derived from an EMBL/GenBank/DDBJ whole genome shotgun (WGS) entry which is preliminary data.</text>
</comment>
<dbReference type="EMBL" id="JNCA01000026">
    <property type="protein sequence ID" value="KDN54181.1"/>
    <property type="molecule type" value="Genomic_DNA"/>
</dbReference>
<feature type="region of interest" description="Disordered" evidence="1">
    <location>
        <begin position="209"/>
        <end position="243"/>
    </location>
</feature>
<dbReference type="PATRIC" id="fig|1492738.3.peg.2633"/>
<dbReference type="Proteomes" id="UP000027064">
    <property type="component" value="Unassembled WGS sequence"/>
</dbReference>
<dbReference type="InterPro" id="IPR011990">
    <property type="entry name" value="TPR-like_helical_dom_sf"/>
</dbReference>
<dbReference type="SUPFAM" id="SSF48452">
    <property type="entry name" value="TPR-like"/>
    <property type="match status" value="1"/>
</dbReference>
<evidence type="ECO:0000256" key="1">
    <source>
        <dbReference type="SAM" id="MobiDB-lite"/>
    </source>
</evidence>
<name>A0A066WJZ4_9FLAO</name>
<evidence type="ECO:0000313" key="2">
    <source>
        <dbReference type="EMBL" id="KDN54181.1"/>
    </source>
</evidence>
<dbReference type="eggNOG" id="COG0457">
    <property type="taxonomic scope" value="Bacteria"/>
</dbReference>
<protein>
    <submittedName>
        <fullName evidence="2">Uncharacterized protein</fullName>
    </submittedName>
</protein>
<sequence length="335" mass="38249">MTFGGTTTHYTVSDLSLISKVNLGPDNIRIITPIYKDKNFRKKSYYIETRNLQKDSAKTQEPTHLVEIKIDNSNIVIPENTKMEKISLALAIDKLTSQEKETNNTKKKNILSTDNSNTNPEKNQRAINSSRITDNIKNTEKSEVKNIVAASITKKKINSAQNLDPNNPFRVINKSENIQKTEDIVVSNTKAKIPEIQKPKEITTVPVENKKTEEKKTNTASLATNNNNSTTEEPTLSKEEEPKSEVKNYVSINVVDVYERVAQKGYKSTYMFKEMANSYFFKNQMDKAVKWYGELFAMTSELEPIYYYRYGEALKKTGNLQKGNAMIEKFNKLVE</sequence>
<dbReference type="AlphaFoldDB" id="A0A066WJZ4"/>
<feature type="compositionally biased region" description="Low complexity" evidence="1">
    <location>
        <begin position="218"/>
        <end position="234"/>
    </location>
</feature>